<accession>A0A5C5RP72</accession>
<keyword evidence="2" id="KW-1185">Reference proteome</keyword>
<dbReference type="Proteomes" id="UP000319792">
    <property type="component" value="Unassembled WGS sequence"/>
</dbReference>
<dbReference type="EMBL" id="VIGV01000003">
    <property type="protein sequence ID" value="TWS24424.1"/>
    <property type="molecule type" value="Genomic_DNA"/>
</dbReference>
<evidence type="ECO:0000313" key="1">
    <source>
        <dbReference type="EMBL" id="TWS24424.1"/>
    </source>
</evidence>
<organism evidence="1 2">
    <name type="scientific">Tsukamurella sputi</name>
    <dbReference type="NCBI Taxonomy" id="2591848"/>
    <lineage>
        <taxon>Bacteria</taxon>
        <taxon>Bacillati</taxon>
        <taxon>Actinomycetota</taxon>
        <taxon>Actinomycetes</taxon>
        <taxon>Mycobacteriales</taxon>
        <taxon>Tsukamurellaceae</taxon>
        <taxon>Tsukamurella</taxon>
    </lineage>
</organism>
<reference evidence="1 2" key="1">
    <citation type="submission" date="2019-06" db="EMBL/GenBank/DDBJ databases">
        <authorList>
            <person name="Teng J.L.L."/>
            <person name="Lee H.H."/>
            <person name="Lau S.K.P."/>
            <person name="Woo P.C.Y."/>
        </authorList>
    </citation>
    <scope>NUCLEOTIDE SEQUENCE [LARGE SCALE GENOMIC DNA]</scope>
    <source>
        <strain evidence="1 2">HKU70</strain>
    </source>
</reference>
<reference evidence="1 2" key="2">
    <citation type="submission" date="2019-08" db="EMBL/GenBank/DDBJ databases">
        <title>Tsukamurella conjunctivitidis sp. nov., Tsukamurella assacharolytica sp. nov. and Tsukamurella sputae sp. nov. isolated from patients with conjunctivitis, bacteraemia (lymphoma) and respiratory infection (sputum) in Hong Kong.</title>
        <authorList>
            <person name="Fok K.M.N."/>
            <person name="Fong J.Y.H."/>
        </authorList>
    </citation>
    <scope>NUCLEOTIDE SEQUENCE [LARGE SCALE GENOMIC DNA]</scope>
    <source>
        <strain evidence="1 2">HKU70</strain>
    </source>
</reference>
<dbReference type="RefSeq" id="WP_146434450.1">
    <property type="nucleotide sequence ID" value="NZ_VIGV01000003.1"/>
</dbReference>
<protein>
    <recommendedName>
        <fullName evidence="3">Phage major capsid protein</fullName>
    </recommendedName>
</protein>
<gene>
    <name evidence="1" type="ORF">FK268_12610</name>
</gene>
<evidence type="ECO:0000313" key="2">
    <source>
        <dbReference type="Proteomes" id="UP000319792"/>
    </source>
</evidence>
<sequence length="252" mass="26489">MPLLFVQPPTIRPAKYGLITAADAVTPEDSAHFQEGVQWQATPRGDEVVEESLVLDGPSPARVYGDWAEYATAGPLVLAALVKVKAPTHSDEEVRAYARQKLLAGESAALEKWAWANGSPALTAGATDLGSVGSIADAVGALEGHAWAKYAGSGVIHAPRALGALASEARLVEKTGGQCVTPLESRWSFGAYPEARKLCITGPLALRTSAIEVFPVDRSAGAFDPLTNDLAYIAQRTYVLAHDCTPAVVTIT</sequence>
<comment type="caution">
    <text evidence="1">The sequence shown here is derived from an EMBL/GenBank/DDBJ whole genome shotgun (WGS) entry which is preliminary data.</text>
</comment>
<evidence type="ECO:0008006" key="3">
    <source>
        <dbReference type="Google" id="ProtNLM"/>
    </source>
</evidence>
<dbReference type="AlphaFoldDB" id="A0A5C5RP72"/>
<proteinExistence type="predicted"/>
<dbReference type="OrthoDB" id="4027862at2"/>
<name>A0A5C5RP72_9ACTN</name>